<dbReference type="InterPro" id="IPR017520">
    <property type="entry name" value="CHP03086"/>
</dbReference>
<dbReference type="EMBL" id="CP107567">
    <property type="protein sequence ID" value="UYQ65307.1"/>
    <property type="molecule type" value="Genomic_DNA"/>
</dbReference>
<dbReference type="NCBIfam" id="TIGR03086">
    <property type="entry name" value="TIGR03086 family metal-binding protein"/>
    <property type="match status" value="1"/>
</dbReference>
<accession>A0ABY6IE69</accession>
<sequence>MSFGAAAGHTCMENSDSTPLPDLTPAARAVSGLLGAVRDEQLDGPTPCPKYAVRELLAHIDGLSLAFRDAARKDLGPTTDTSPDSALPVLDDGWRTVLPVRLDELAEAWRRPEAWEGMTRAGGVDLPAAVAGRVALNELVIHGWDLARATGQDYDPGEASAAVSYEIVRPTDDDSLREGIFGPPVAVPDDAPLLEQVVGLSGRRPDWRPGD</sequence>
<feature type="region of interest" description="Disordered" evidence="1">
    <location>
        <begin position="1"/>
        <end position="23"/>
    </location>
</feature>
<gene>
    <name evidence="3" type="ORF">OGH68_30145</name>
</gene>
<dbReference type="Pfam" id="PF11716">
    <property type="entry name" value="MDMPI_N"/>
    <property type="match status" value="1"/>
</dbReference>
<dbReference type="InterPro" id="IPR017517">
    <property type="entry name" value="Maleyloyr_isom"/>
</dbReference>
<reference evidence="3" key="1">
    <citation type="submission" date="2022-10" db="EMBL/GenBank/DDBJ databases">
        <title>Cytochrome P450 Catalyzes Benzene Ring Formation in the Biosynthesis of Trialkyl-Substituted Aromatic Polyketides.</title>
        <authorList>
            <person name="Zhao E."/>
            <person name="Ge H."/>
        </authorList>
    </citation>
    <scope>NUCLEOTIDE SEQUENCE</scope>
    <source>
        <strain evidence="3">NA0869</strain>
    </source>
</reference>
<protein>
    <submittedName>
        <fullName evidence="3">TIGR03086 family metal-binding protein</fullName>
    </submittedName>
</protein>
<evidence type="ECO:0000256" key="1">
    <source>
        <dbReference type="SAM" id="MobiDB-lite"/>
    </source>
</evidence>
<dbReference type="Gene3D" id="1.20.120.450">
    <property type="entry name" value="dinb family like domain"/>
    <property type="match status" value="1"/>
</dbReference>
<dbReference type="Proteomes" id="UP001163878">
    <property type="component" value="Chromosome"/>
</dbReference>
<organism evidence="3 4">
    <name type="scientific">Streptomyces peucetius</name>
    <dbReference type="NCBI Taxonomy" id="1950"/>
    <lineage>
        <taxon>Bacteria</taxon>
        <taxon>Bacillati</taxon>
        <taxon>Actinomycetota</taxon>
        <taxon>Actinomycetes</taxon>
        <taxon>Kitasatosporales</taxon>
        <taxon>Streptomycetaceae</taxon>
        <taxon>Streptomyces</taxon>
    </lineage>
</organism>
<dbReference type="InterPro" id="IPR024344">
    <property type="entry name" value="MDMPI_metal-binding"/>
</dbReference>
<evidence type="ECO:0000259" key="2">
    <source>
        <dbReference type="Pfam" id="PF11716"/>
    </source>
</evidence>
<feature type="domain" description="Mycothiol-dependent maleylpyruvate isomerase metal-binding" evidence="2">
    <location>
        <begin position="24"/>
        <end position="147"/>
    </location>
</feature>
<dbReference type="SUPFAM" id="SSF109854">
    <property type="entry name" value="DinB/YfiT-like putative metalloenzymes"/>
    <property type="match status" value="1"/>
</dbReference>
<dbReference type="NCBIfam" id="TIGR03083">
    <property type="entry name" value="maleylpyruvate isomerase family mycothiol-dependent enzyme"/>
    <property type="match status" value="1"/>
</dbReference>
<proteinExistence type="predicted"/>
<dbReference type="RefSeq" id="WP_264248381.1">
    <property type="nucleotide sequence ID" value="NZ_CP107567.1"/>
</dbReference>
<evidence type="ECO:0000313" key="4">
    <source>
        <dbReference type="Proteomes" id="UP001163878"/>
    </source>
</evidence>
<evidence type="ECO:0000313" key="3">
    <source>
        <dbReference type="EMBL" id="UYQ65307.1"/>
    </source>
</evidence>
<dbReference type="InterPro" id="IPR034660">
    <property type="entry name" value="DinB/YfiT-like"/>
</dbReference>
<name>A0ABY6IE69_STRPE</name>
<keyword evidence="4" id="KW-1185">Reference proteome</keyword>